<dbReference type="EMBL" id="JBJXBP010000007">
    <property type="protein sequence ID" value="KAL3818933.1"/>
    <property type="molecule type" value="Genomic_DNA"/>
</dbReference>
<evidence type="ECO:0000256" key="5">
    <source>
        <dbReference type="ARBA" id="ARBA00023136"/>
    </source>
</evidence>
<feature type="transmembrane region" description="Helical" evidence="7">
    <location>
        <begin position="141"/>
        <end position="165"/>
    </location>
</feature>
<feature type="compositionally biased region" description="Basic and acidic residues" evidence="6">
    <location>
        <begin position="705"/>
        <end position="721"/>
    </location>
</feature>
<accession>A0ABD3S364</accession>
<name>A0ABD3S364_9LAMI</name>
<sequence length="740" mass="83768">MWVFYLISLPLTLGMVIFTLKYFAGPDVPKYVFLTVGYTWFCSISIIILVPADIWTTTIGHDNGGISFFWSWSYWSTFLLTWLVVPLIQGYEDAGDFTVVERLKTSIHVNLLFYFIVGSIGLLGLILLITTQKDWLRGRSILGLAMAFSNTFGLVTGAFLLGFGLSEIPKGIWINADWTTRQKVLSHKISKMALKLDDAHQELSNAIVVAQATSKQMSKRDPLRPHMDVIDNMLVLMFREDPSFKPQGGRLGENDMDYDTDEKSMATLRRHLRGAREEYYRYKSEYLTYVTEALELEDTIKNYERRNITGWKFVSSFRSERTGTLGPFLDMTELVWRCILRKQLKKVLAVILGCMSVAILLAEATLLTSGVDLSLFSILIKSVGKDEVLVQVFAFVPLMYMCVCTYYSLFKVGMLMFYSLTPRQTSSVSLLMICSMVARYAPPISYNFLNLISLDGGKRTIFEKRMGNIDEAVPFFGDGFNRIYPLIMVIYTILVASNFFDRIISFFGNWKIFRLQTEADDTDGFDPSGLLILQKERSWLEQGRKVGEHVIPLARNFNGMSTDLESGRFSNDNKIEMKVASDLSKEDTTGSSSKPLKDDSRRYSGSKEAISSKYAAIREQGKTASNTKPVESISSTKVSLLDTGNSQSNTATGIPSGLASKWASMKQGFQTFKTNIEAKKLLPLRQVQETKLLSRVSSSESLDEIFQRLKRPSDDRGRSSDDYEDEDEDDDEIRVSGRKR</sequence>
<dbReference type="Pfam" id="PF04791">
    <property type="entry name" value="LMBR1"/>
    <property type="match status" value="1"/>
</dbReference>
<feature type="transmembrane region" description="Helical" evidence="7">
    <location>
        <begin position="6"/>
        <end position="24"/>
    </location>
</feature>
<evidence type="ECO:0000313" key="8">
    <source>
        <dbReference type="EMBL" id="KAL3818933.1"/>
    </source>
</evidence>
<feature type="transmembrane region" description="Helical" evidence="7">
    <location>
        <begin position="483"/>
        <end position="504"/>
    </location>
</feature>
<dbReference type="AlphaFoldDB" id="A0ABD3S364"/>
<evidence type="ECO:0000256" key="3">
    <source>
        <dbReference type="ARBA" id="ARBA00022692"/>
    </source>
</evidence>
<feature type="transmembrane region" description="Helical" evidence="7">
    <location>
        <begin position="111"/>
        <end position="129"/>
    </location>
</feature>
<feature type="transmembrane region" description="Helical" evidence="7">
    <location>
        <begin position="347"/>
        <end position="368"/>
    </location>
</feature>
<keyword evidence="4 7" id="KW-1133">Transmembrane helix</keyword>
<feature type="transmembrane region" description="Helical" evidence="7">
    <location>
        <begin position="388"/>
        <end position="409"/>
    </location>
</feature>
<keyword evidence="9" id="KW-1185">Reference proteome</keyword>
<feature type="region of interest" description="Disordered" evidence="6">
    <location>
        <begin position="580"/>
        <end position="607"/>
    </location>
</feature>
<dbReference type="PANTHER" id="PTHR21355">
    <property type="entry name" value="G-PROTEIN COUPLED RECEPTOR-ASSOCIATED PROTEIN LMBRD2"/>
    <property type="match status" value="1"/>
</dbReference>
<feature type="compositionally biased region" description="Acidic residues" evidence="6">
    <location>
        <begin position="722"/>
        <end position="732"/>
    </location>
</feature>
<protein>
    <recommendedName>
        <fullName evidence="10">LMBR1-like membrane protein</fullName>
    </recommendedName>
</protein>
<dbReference type="InterPro" id="IPR051584">
    <property type="entry name" value="GPCR-associated_LMBR1"/>
</dbReference>
<dbReference type="PANTHER" id="PTHR21355:SF0">
    <property type="entry name" value="G-PROTEIN COUPLED RECEPTOR-ASSOCIATED PROTEIN LMBRD2"/>
    <property type="match status" value="1"/>
</dbReference>
<evidence type="ECO:0000256" key="4">
    <source>
        <dbReference type="ARBA" id="ARBA00022989"/>
    </source>
</evidence>
<keyword evidence="3 7" id="KW-0812">Transmembrane</keyword>
<evidence type="ECO:0000256" key="2">
    <source>
        <dbReference type="ARBA" id="ARBA00010487"/>
    </source>
</evidence>
<evidence type="ECO:0000313" key="9">
    <source>
        <dbReference type="Proteomes" id="UP001634393"/>
    </source>
</evidence>
<evidence type="ECO:0008006" key="10">
    <source>
        <dbReference type="Google" id="ProtNLM"/>
    </source>
</evidence>
<comment type="subcellular location">
    <subcellularLocation>
        <location evidence="1">Membrane</location>
        <topology evidence="1">Multi-pass membrane protein</topology>
    </subcellularLocation>
</comment>
<keyword evidence="5 7" id="KW-0472">Membrane</keyword>
<feature type="transmembrane region" description="Helical" evidence="7">
    <location>
        <begin position="72"/>
        <end position="91"/>
    </location>
</feature>
<gene>
    <name evidence="8" type="ORF">ACJIZ3_004838</name>
</gene>
<evidence type="ECO:0000256" key="1">
    <source>
        <dbReference type="ARBA" id="ARBA00004141"/>
    </source>
</evidence>
<organism evidence="8 9">
    <name type="scientific">Penstemon smallii</name>
    <dbReference type="NCBI Taxonomy" id="265156"/>
    <lineage>
        <taxon>Eukaryota</taxon>
        <taxon>Viridiplantae</taxon>
        <taxon>Streptophyta</taxon>
        <taxon>Embryophyta</taxon>
        <taxon>Tracheophyta</taxon>
        <taxon>Spermatophyta</taxon>
        <taxon>Magnoliopsida</taxon>
        <taxon>eudicotyledons</taxon>
        <taxon>Gunneridae</taxon>
        <taxon>Pentapetalae</taxon>
        <taxon>asterids</taxon>
        <taxon>lamiids</taxon>
        <taxon>Lamiales</taxon>
        <taxon>Plantaginaceae</taxon>
        <taxon>Cheloneae</taxon>
        <taxon>Penstemon</taxon>
    </lineage>
</organism>
<feature type="region of interest" description="Disordered" evidence="6">
    <location>
        <begin position="693"/>
        <end position="740"/>
    </location>
</feature>
<reference evidence="8 9" key="1">
    <citation type="submission" date="2024-12" db="EMBL/GenBank/DDBJ databases">
        <title>The unique morphological basis and parallel evolutionary history of personate flowers in Penstemon.</title>
        <authorList>
            <person name="Depatie T.H."/>
            <person name="Wessinger C.A."/>
        </authorList>
    </citation>
    <scope>NUCLEOTIDE SEQUENCE [LARGE SCALE GENOMIC DNA]</scope>
    <source>
        <strain evidence="8">WTNN_2</strain>
        <tissue evidence="8">Leaf</tissue>
    </source>
</reference>
<evidence type="ECO:0000256" key="7">
    <source>
        <dbReference type="SAM" id="Phobius"/>
    </source>
</evidence>
<proteinExistence type="inferred from homology"/>
<feature type="transmembrane region" description="Helical" evidence="7">
    <location>
        <begin position="31"/>
        <end position="52"/>
    </location>
</feature>
<dbReference type="Proteomes" id="UP001634393">
    <property type="component" value="Unassembled WGS sequence"/>
</dbReference>
<dbReference type="GO" id="GO:0016020">
    <property type="term" value="C:membrane"/>
    <property type="evidence" value="ECO:0007669"/>
    <property type="project" value="UniProtKB-SubCell"/>
</dbReference>
<evidence type="ECO:0000256" key="6">
    <source>
        <dbReference type="SAM" id="MobiDB-lite"/>
    </source>
</evidence>
<dbReference type="InterPro" id="IPR006876">
    <property type="entry name" value="LMBR1-like_membr_prot"/>
</dbReference>
<comment type="caution">
    <text evidence="8">The sequence shown here is derived from an EMBL/GenBank/DDBJ whole genome shotgun (WGS) entry which is preliminary data.</text>
</comment>
<comment type="similarity">
    <text evidence="2">Belongs to the LIMR family.</text>
</comment>